<keyword evidence="7" id="KW-0325">Glycoprotein</keyword>
<dbReference type="InParanoid" id="A0A1Q3D2T5"/>
<dbReference type="FunCoup" id="A0A1Q3D2T5">
    <property type="interactions" value="37"/>
</dbReference>
<name>A0A1Q3D2T5_CEPFO</name>
<evidence type="ECO:0000259" key="9">
    <source>
        <dbReference type="PROSITE" id="PS51387"/>
    </source>
</evidence>
<feature type="signal peptide" evidence="8">
    <location>
        <begin position="1"/>
        <end position="19"/>
    </location>
</feature>
<dbReference type="FunFam" id="3.30.43.10:FF:000004">
    <property type="entry name" value="Berberine bridge enzyme-like 15"/>
    <property type="match status" value="1"/>
</dbReference>
<accession>A0A1Q3D2T5</accession>
<dbReference type="GO" id="GO:0016491">
    <property type="term" value="F:oxidoreductase activity"/>
    <property type="evidence" value="ECO:0007669"/>
    <property type="project" value="InterPro"/>
</dbReference>
<evidence type="ECO:0000256" key="1">
    <source>
        <dbReference type="ARBA" id="ARBA00001974"/>
    </source>
</evidence>
<keyword evidence="5" id="KW-0274">FAD</keyword>
<sequence>MLIKLSPLLFLISWAGIHYVPRFQGHFLRRSTSHKTFLQCLALHSQPSNPIVESIYTPENVSFVHVLQSYIQNRRFMTSSTPKPVVIIAAMHESHVVATVLCSKYYGLQIRIRSGGHDYEGLSYVSDIPFVVLDMFNLRSVDVDIENESVWVQSGATIGELYYRIGEKSEVHGFPAGTCPTVGIGGHFSGGGYGNMMRKYGLSVDHIIDAQLVDVNGKILNRKSMGEDLFWAIRGGGGASFGVILSWKIKLVAVPAKVTVFDVKRTLNQGLIHILYKWQLVATQIHEDLFIRVILQVVKGNNDNENTVQISFLGLFLGQIKRLLPLMNECFPELGLTREDCTELSWIESTIFSALFPKGTSIGVLLQRAQKPQLFSKYKSDYVKEPVSRTGLDEIVKMMIKLERIWILMSPYGGVMNEIPEAETPFPHRAGILYKIMYYAFWTEEGAQANDHYISLMRTFYDAMTPYVSKSPRLAFLNYRDLDIGSNPSNHTSLEDAMVYGVKYFKGNLDRLMQVKSMVDPGNFLKNEQSIPPHPSLK</sequence>
<dbReference type="Pfam" id="PF01565">
    <property type="entry name" value="FAD_binding_4"/>
    <property type="match status" value="1"/>
</dbReference>
<proteinExistence type="inferred from homology"/>
<comment type="similarity">
    <text evidence="2">Belongs to the oxygen-dependent FAD-linked oxidoreductase family.</text>
</comment>
<dbReference type="OrthoDB" id="407275at2759"/>
<evidence type="ECO:0000313" key="10">
    <source>
        <dbReference type="EMBL" id="GAV86807.1"/>
    </source>
</evidence>
<dbReference type="InterPro" id="IPR012951">
    <property type="entry name" value="BBE"/>
</dbReference>
<comment type="caution">
    <text evidence="10">The sequence shown here is derived from an EMBL/GenBank/DDBJ whole genome shotgun (WGS) entry which is preliminary data.</text>
</comment>
<dbReference type="InterPro" id="IPR016167">
    <property type="entry name" value="FAD-bd_PCMH_sub1"/>
</dbReference>
<evidence type="ECO:0000256" key="3">
    <source>
        <dbReference type="ARBA" id="ARBA00022630"/>
    </source>
</evidence>
<dbReference type="Gene3D" id="3.40.462.20">
    <property type="match status" value="1"/>
</dbReference>
<keyword evidence="3" id="KW-0285">Flavoprotein</keyword>
<keyword evidence="11" id="KW-1185">Reference proteome</keyword>
<dbReference type="STRING" id="3775.A0A1Q3D2T5"/>
<dbReference type="InterPro" id="IPR036318">
    <property type="entry name" value="FAD-bd_PCMH-like_sf"/>
</dbReference>
<dbReference type="InterPro" id="IPR006094">
    <property type="entry name" value="Oxid_FAD_bind_N"/>
</dbReference>
<protein>
    <submittedName>
        <fullName evidence="10">FAD_binding_4 domain-containing protein/BBE domain-containing protein</fullName>
    </submittedName>
</protein>
<dbReference type="AlphaFoldDB" id="A0A1Q3D2T5"/>
<reference evidence="11" key="1">
    <citation type="submission" date="2016-04" db="EMBL/GenBank/DDBJ databases">
        <title>Cephalotus genome sequencing.</title>
        <authorList>
            <person name="Fukushima K."/>
            <person name="Hasebe M."/>
            <person name="Fang X."/>
        </authorList>
    </citation>
    <scope>NUCLEOTIDE SEQUENCE [LARGE SCALE GENOMIC DNA]</scope>
    <source>
        <strain evidence="11">cv. St1</strain>
    </source>
</reference>
<evidence type="ECO:0000256" key="7">
    <source>
        <dbReference type="ARBA" id="ARBA00023180"/>
    </source>
</evidence>
<gene>
    <name evidence="10" type="ORF">CFOL_v3_30233</name>
</gene>
<dbReference type="Gene3D" id="3.30.43.10">
    <property type="entry name" value="Uridine Diphospho-n-acetylenolpyruvylglucosamine Reductase, domain 2"/>
    <property type="match status" value="1"/>
</dbReference>
<dbReference type="EMBL" id="BDDD01004057">
    <property type="protein sequence ID" value="GAV86807.1"/>
    <property type="molecule type" value="Genomic_DNA"/>
</dbReference>
<dbReference type="GO" id="GO:0071949">
    <property type="term" value="F:FAD binding"/>
    <property type="evidence" value="ECO:0007669"/>
    <property type="project" value="InterPro"/>
</dbReference>
<feature type="chain" id="PRO_5012298121" evidence="8">
    <location>
        <begin position="20"/>
        <end position="538"/>
    </location>
</feature>
<dbReference type="InterPro" id="IPR016169">
    <property type="entry name" value="FAD-bd_PCMH_sub2"/>
</dbReference>
<dbReference type="PROSITE" id="PS51387">
    <property type="entry name" value="FAD_PCMH"/>
    <property type="match status" value="1"/>
</dbReference>
<feature type="domain" description="FAD-binding PCMH-type" evidence="9">
    <location>
        <begin position="80"/>
        <end position="254"/>
    </location>
</feature>
<keyword evidence="4 8" id="KW-0732">Signal</keyword>
<evidence type="ECO:0000256" key="5">
    <source>
        <dbReference type="ARBA" id="ARBA00022827"/>
    </source>
</evidence>
<keyword evidence="6" id="KW-1015">Disulfide bond</keyword>
<comment type="cofactor">
    <cofactor evidence="1">
        <name>FAD</name>
        <dbReference type="ChEBI" id="CHEBI:57692"/>
    </cofactor>
</comment>
<evidence type="ECO:0000256" key="6">
    <source>
        <dbReference type="ARBA" id="ARBA00023157"/>
    </source>
</evidence>
<evidence type="ECO:0000313" key="11">
    <source>
        <dbReference type="Proteomes" id="UP000187406"/>
    </source>
</evidence>
<dbReference type="PANTHER" id="PTHR32448">
    <property type="entry name" value="OS08G0158400 PROTEIN"/>
    <property type="match status" value="1"/>
</dbReference>
<dbReference type="Pfam" id="PF08031">
    <property type="entry name" value="BBE"/>
    <property type="match status" value="1"/>
</dbReference>
<dbReference type="InterPro" id="IPR016166">
    <property type="entry name" value="FAD-bd_PCMH"/>
</dbReference>
<evidence type="ECO:0000256" key="8">
    <source>
        <dbReference type="SAM" id="SignalP"/>
    </source>
</evidence>
<evidence type="ECO:0000256" key="2">
    <source>
        <dbReference type="ARBA" id="ARBA00005466"/>
    </source>
</evidence>
<dbReference type="Gene3D" id="3.30.465.10">
    <property type="match status" value="1"/>
</dbReference>
<organism evidence="10 11">
    <name type="scientific">Cephalotus follicularis</name>
    <name type="common">Albany pitcher plant</name>
    <dbReference type="NCBI Taxonomy" id="3775"/>
    <lineage>
        <taxon>Eukaryota</taxon>
        <taxon>Viridiplantae</taxon>
        <taxon>Streptophyta</taxon>
        <taxon>Embryophyta</taxon>
        <taxon>Tracheophyta</taxon>
        <taxon>Spermatophyta</taxon>
        <taxon>Magnoliopsida</taxon>
        <taxon>eudicotyledons</taxon>
        <taxon>Gunneridae</taxon>
        <taxon>Pentapetalae</taxon>
        <taxon>rosids</taxon>
        <taxon>fabids</taxon>
        <taxon>Oxalidales</taxon>
        <taxon>Cephalotaceae</taxon>
        <taxon>Cephalotus</taxon>
    </lineage>
</organism>
<dbReference type="Proteomes" id="UP000187406">
    <property type="component" value="Unassembled WGS sequence"/>
</dbReference>
<dbReference type="SUPFAM" id="SSF56176">
    <property type="entry name" value="FAD-binding/transporter-associated domain-like"/>
    <property type="match status" value="1"/>
</dbReference>
<evidence type="ECO:0000256" key="4">
    <source>
        <dbReference type="ARBA" id="ARBA00022729"/>
    </source>
</evidence>
<dbReference type="GO" id="GO:1901696">
    <property type="term" value="P:cannabinoid biosynthetic process"/>
    <property type="evidence" value="ECO:0007669"/>
    <property type="project" value="UniProtKB-ARBA"/>
</dbReference>